<dbReference type="SUPFAM" id="SSF88946">
    <property type="entry name" value="Sigma2 domain of RNA polymerase sigma factors"/>
    <property type="match status" value="1"/>
</dbReference>
<evidence type="ECO:0000313" key="8">
    <source>
        <dbReference type="EMBL" id="GGD00389.1"/>
    </source>
</evidence>
<keyword evidence="9" id="KW-1185">Reference proteome</keyword>
<dbReference type="Gene3D" id="1.10.1740.10">
    <property type="match status" value="1"/>
</dbReference>
<dbReference type="Pfam" id="PF04542">
    <property type="entry name" value="Sigma70_r2"/>
    <property type="match status" value="1"/>
</dbReference>
<protein>
    <submittedName>
        <fullName evidence="8">RNA polymerase sigma factor</fullName>
    </submittedName>
</protein>
<evidence type="ECO:0000259" key="7">
    <source>
        <dbReference type="Pfam" id="PF04545"/>
    </source>
</evidence>
<dbReference type="InterPro" id="IPR014284">
    <property type="entry name" value="RNA_pol_sigma-70_dom"/>
</dbReference>
<keyword evidence="1" id="KW-0805">Transcription regulation</keyword>
<dbReference type="Pfam" id="PF04539">
    <property type="entry name" value="Sigma70_r3"/>
    <property type="match status" value="1"/>
</dbReference>
<comment type="caution">
    <text evidence="8">The sequence shown here is derived from an EMBL/GenBank/DDBJ whole genome shotgun (WGS) entry which is preliminary data.</text>
</comment>
<dbReference type="Pfam" id="PF04545">
    <property type="entry name" value="Sigma70_r4"/>
    <property type="match status" value="1"/>
</dbReference>
<keyword evidence="3" id="KW-0238">DNA-binding</keyword>
<evidence type="ECO:0000313" key="9">
    <source>
        <dbReference type="Proteomes" id="UP000597761"/>
    </source>
</evidence>
<keyword evidence="4" id="KW-0804">Transcription</keyword>
<dbReference type="Proteomes" id="UP000597761">
    <property type="component" value="Unassembled WGS sequence"/>
</dbReference>
<feature type="domain" description="RNA polymerase sigma-70 region 3" evidence="5">
    <location>
        <begin position="103"/>
        <end position="144"/>
    </location>
</feature>
<dbReference type="NCBIfam" id="TIGR02937">
    <property type="entry name" value="sigma70-ECF"/>
    <property type="match status" value="1"/>
</dbReference>
<feature type="domain" description="RNA polymerase sigma-70 region 2" evidence="6">
    <location>
        <begin position="18"/>
        <end position="89"/>
    </location>
</feature>
<proteinExistence type="predicted"/>
<evidence type="ECO:0000259" key="5">
    <source>
        <dbReference type="Pfam" id="PF04539"/>
    </source>
</evidence>
<dbReference type="EMBL" id="BMJI01000030">
    <property type="protein sequence ID" value="GGD00389.1"/>
    <property type="molecule type" value="Genomic_DNA"/>
</dbReference>
<dbReference type="InterPro" id="IPR013324">
    <property type="entry name" value="RNA_pol_sigma_r3/r4-like"/>
</dbReference>
<evidence type="ECO:0000259" key="6">
    <source>
        <dbReference type="Pfam" id="PF04542"/>
    </source>
</evidence>
<dbReference type="InterPro" id="IPR007630">
    <property type="entry name" value="RNA_pol_sigma70_r4"/>
</dbReference>
<dbReference type="InterPro" id="IPR013325">
    <property type="entry name" value="RNA_pol_sigma_r2"/>
</dbReference>
<dbReference type="InterPro" id="IPR007624">
    <property type="entry name" value="RNA_pol_sigma70_r3"/>
</dbReference>
<gene>
    <name evidence="8" type="primary">sigB</name>
    <name evidence="8" type="ORF">GCM10011512_29080</name>
</gene>
<feature type="domain" description="RNA polymerase sigma-70 region 4" evidence="7">
    <location>
        <begin position="179"/>
        <end position="225"/>
    </location>
</feature>
<organism evidence="8 9">
    <name type="scientific">Tersicoccus solisilvae</name>
    <dbReference type="NCBI Taxonomy" id="1882339"/>
    <lineage>
        <taxon>Bacteria</taxon>
        <taxon>Bacillati</taxon>
        <taxon>Actinomycetota</taxon>
        <taxon>Actinomycetes</taxon>
        <taxon>Micrococcales</taxon>
        <taxon>Micrococcaceae</taxon>
        <taxon>Tersicoccus</taxon>
    </lineage>
</organism>
<evidence type="ECO:0000256" key="3">
    <source>
        <dbReference type="ARBA" id="ARBA00023125"/>
    </source>
</evidence>
<evidence type="ECO:0000256" key="4">
    <source>
        <dbReference type="ARBA" id="ARBA00023163"/>
    </source>
</evidence>
<evidence type="ECO:0000256" key="2">
    <source>
        <dbReference type="ARBA" id="ARBA00023082"/>
    </source>
</evidence>
<sequence>MTPGLKWGKLDIEHRNRLVVENLPLVGYLVSDLCARATHLSRDDLAAAGALALVLAADSFDDELGVPFGAFARRRIQGAFLDELRAGDWATRSARKRIKSTLAVAETLTASLGRAPTSDEIASALGSTRAEVDAALADAARTVSTIDESVEDRVASSAVGPEEATLAAERSRYLAAAVRALPETIRIVVEAVYLQGRAVKDVAAELGVTHAAVSQRRAEGIRLLRDGLAVHYADDPARRAAPNPQLAAGRRTAYLGALSDLTTAFHRPTAPRIAPVIATAG</sequence>
<dbReference type="PANTHER" id="PTHR30385">
    <property type="entry name" value="SIGMA FACTOR F FLAGELLAR"/>
    <property type="match status" value="1"/>
</dbReference>
<evidence type="ECO:0000256" key="1">
    <source>
        <dbReference type="ARBA" id="ARBA00023015"/>
    </source>
</evidence>
<name>A0ABQ1PP35_9MICC</name>
<dbReference type="SUPFAM" id="SSF88659">
    <property type="entry name" value="Sigma3 and sigma4 domains of RNA polymerase sigma factors"/>
    <property type="match status" value="2"/>
</dbReference>
<dbReference type="Gene3D" id="1.20.140.160">
    <property type="match status" value="1"/>
</dbReference>
<reference evidence="9" key="1">
    <citation type="journal article" date="2019" name="Int. J. Syst. Evol. Microbiol.">
        <title>The Global Catalogue of Microorganisms (GCM) 10K type strain sequencing project: providing services to taxonomists for standard genome sequencing and annotation.</title>
        <authorList>
            <consortium name="The Broad Institute Genomics Platform"/>
            <consortium name="The Broad Institute Genome Sequencing Center for Infectious Disease"/>
            <person name="Wu L."/>
            <person name="Ma J."/>
        </authorList>
    </citation>
    <scope>NUCLEOTIDE SEQUENCE [LARGE SCALE GENOMIC DNA]</scope>
    <source>
        <strain evidence="9">CGMCC 1.15480</strain>
    </source>
</reference>
<keyword evidence="2" id="KW-0731">Sigma factor</keyword>
<dbReference type="InterPro" id="IPR007627">
    <property type="entry name" value="RNA_pol_sigma70_r2"/>
</dbReference>
<accession>A0ABQ1PP35</accession>